<evidence type="ECO:0008006" key="3">
    <source>
        <dbReference type="Google" id="ProtNLM"/>
    </source>
</evidence>
<name>A0ABP8HP95_9BACT</name>
<keyword evidence="2" id="KW-1185">Reference proteome</keyword>
<evidence type="ECO:0000313" key="2">
    <source>
        <dbReference type="Proteomes" id="UP001501725"/>
    </source>
</evidence>
<reference evidence="2" key="1">
    <citation type="journal article" date="2019" name="Int. J. Syst. Evol. Microbiol.">
        <title>The Global Catalogue of Microorganisms (GCM) 10K type strain sequencing project: providing services to taxonomists for standard genome sequencing and annotation.</title>
        <authorList>
            <consortium name="The Broad Institute Genomics Platform"/>
            <consortium name="The Broad Institute Genome Sequencing Center for Infectious Disease"/>
            <person name="Wu L."/>
            <person name="Ma J."/>
        </authorList>
    </citation>
    <scope>NUCLEOTIDE SEQUENCE [LARGE SCALE GENOMIC DNA]</scope>
    <source>
        <strain evidence="2">JCM 17919</strain>
    </source>
</reference>
<sequence>MDIEFATQMLADLYAGKVENYNEFRSNPTLVKQYIKAITMLRAALRIEQLFQFNGLRYKKLSGDLKGYSSVRINKQYRILFTEVVSETDAPQINLIRLEEINKHYE</sequence>
<dbReference type="Gene3D" id="3.30.2310.20">
    <property type="entry name" value="RelE-like"/>
    <property type="match status" value="1"/>
</dbReference>
<dbReference type="Pfam" id="PF05015">
    <property type="entry name" value="HigB-like_toxin"/>
    <property type="match status" value="1"/>
</dbReference>
<dbReference type="InterPro" id="IPR007711">
    <property type="entry name" value="HigB-1"/>
</dbReference>
<dbReference type="InterPro" id="IPR035093">
    <property type="entry name" value="RelE/ParE_toxin_dom_sf"/>
</dbReference>
<dbReference type="RefSeq" id="WP_345257812.1">
    <property type="nucleotide sequence ID" value="NZ_BAABGY010000016.1"/>
</dbReference>
<organism evidence="1 2">
    <name type="scientific">Flaviaesturariibacter amylovorans</name>
    <dbReference type="NCBI Taxonomy" id="1084520"/>
    <lineage>
        <taxon>Bacteria</taxon>
        <taxon>Pseudomonadati</taxon>
        <taxon>Bacteroidota</taxon>
        <taxon>Chitinophagia</taxon>
        <taxon>Chitinophagales</taxon>
        <taxon>Chitinophagaceae</taxon>
        <taxon>Flaviaestuariibacter</taxon>
    </lineage>
</organism>
<dbReference type="SUPFAM" id="SSF143011">
    <property type="entry name" value="RelE-like"/>
    <property type="match status" value="1"/>
</dbReference>
<protein>
    <recommendedName>
        <fullName evidence="3">Plasmid maintenance system killer protein</fullName>
    </recommendedName>
</protein>
<comment type="caution">
    <text evidence="1">The sequence shown here is derived from an EMBL/GenBank/DDBJ whole genome shotgun (WGS) entry which is preliminary data.</text>
</comment>
<proteinExistence type="predicted"/>
<dbReference type="Proteomes" id="UP001501725">
    <property type="component" value="Unassembled WGS sequence"/>
</dbReference>
<evidence type="ECO:0000313" key="1">
    <source>
        <dbReference type="EMBL" id="GAA4342081.1"/>
    </source>
</evidence>
<accession>A0ABP8HP95</accession>
<gene>
    <name evidence="1" type="ORF">GCM10023184_41130</name>
</gene>
<dbReference type="EMBL" id="BAABGY010000016">
    <property type="protein sequence ID" value="GAA4342081.1"/>
    <property type="molecule type" value="Genomic_DNA"/>
</dbReference>